<dbReference type="EMBL" id="VUNQ01000011">
    <property type="protein sequence ID" value="MSU01165.1"/>
    <property type="molecule type" value="Genomic_DNA"/>
</dbReference>
<evidence type="ECO:0000313" key="2">
    <source>
        <dbReference type="EMBL" id="MSU01165.1"/>
    </source>
</evidence>
<dbReference type="PANTHER" id="PTHR43745:SF2">
    <property type="entry name" value="NITROREDUCTASE MJ1384-RELATED"/>
    <property type="match status" value="1"/>
</dbReference>
<dbReference type="CDD" id="cd02142">
    <property type="entry name" value="McbC_SagB-like_oxidoreductase"/>
    <property type="match status" value="1"/>
</dbReference>
<dbReference type="AlphaFoldDB" id="A0A6N7XXE5"/>
<protein>
    <submittedName>
        <fullName evidence="2">SagB/ThcOx family dehydrogenase</fullName>
    </submittedName>
</protein>
<dbReference type="NCBIfam" id="TIGR03605">
    <property type="entry name" value="antibiot_sagB"/>
    <property type="match status" value="1"/>
</dbReference>
<dbReference type="Proteomes" id="UP000469523">
    <property type="component" value="Unassembled WGS sequence"/>
</dbReference>
<name>A0A6N7XXE5_9FIRM</name>
<dbReference type="SUPFAM" id="SSF55469">
    <property type="entry name" value="FMN-dependent nitroreductase-like"/>
    <property type="match status" value="1"/>
</dbReference>
<comment type="caution">
    <text evidence="2">The sequence shown here is derived from an EMBL/GenBank/DDBJ whole genome shotgun (WGS) entry which is preliminary data.</text>
</comment>
<dbReference type="Pfam" id="PF00881">
    <property type="entry name" value="Nitroreductase"/>
    <property type="match status" value="1"/>
</dbReference>
<dbReference type="PANTHER" id="PTHR43745">
    <property type="entry name" value="NITROREDUCTASE MJ1384-RELATED"/>
    <property type="match status" value="1"/>
</dbReference>
<reference evidence="2 3" key="1">
    <citation type="submission" date="2019-09" db="EMBL/GenBank/DDBJ databases">
        <title>In-depth cultivation of the pig gut microbiome towards novel bacterial diversity and tailored functional studies.</title>
        <authorList>
            <person name="Wylensek D."/>
            <person name="Hitch T.C.A."/>
            <person name="Clavel T."/>
        </authorList>
    </citation>
    <scope>NUCLEOTIDE SEQUENCE [LARGE SCALE GENOMIC DNA]</scope>
    <source>
        <strain evidence="2 3">WCA3-693-APC-4?</strain>
    </source>
</reference>
<dbReference type="InterPro" id="IPR052544">
    <property type="entry name" value="Bacteriocin_Proc_Enz"/>
</dbReference>
<evidence type="ECO:0000313" key="3">
    <source>
        <dbReference type="Proteomes" id="UP000469523"/>
    </source>
</evidence>
<dbReference type="InterPro" id="IPR000415">
    <property type="entry name" value="Nitroreductase-like"/>
</dbReference>
<proteinExistence type="predicted"/>
<keyword evidence="3" id="KW-1185">Reference proteome</keyword>
<organism evidence="2 3">
    <name type="scientific">Tissierella pigra</name>
    <dbReference type="NCBI Taxonomy" id="2607614"/>
    <lineage>
        <taxon>Bacteria</taxon>
        <taxon>Bacillati</taxon>
        <taxon>Bacillota</taxon>
        <taxon>Tissierellia</taxon>
        <taxon>Tissierellales</taxon>
        <taxon>Tissierellaceae</taxon>
        <taxon>Tissierella</taxon>
    </lineage>
</organism>
<dbReference type="InterPro" id="IPR020051">
    <property type="entry name" value="SagB-type_dehydrogenase"/>
</dbReference>
<gene>
    <name evidence="2" type="ORF">FYJ83_06740</name>
</gene>
<feature type="domain" description="Nitroreductase" evidence="1">
    <location>
        <begin position="31"/>
        <end position="208"/>
    </location>
</feature>
<dbReference type="Gene3D" id="3.40.109.10">
    <property type="entry name" value="NADH Oxidase"/>
    <property type="match status" value="1"/>
</dbReference>
<accession>A0A6N7XXE5</accession>
<evidence type="ECO:0000259" key="1">
    <source>
        <dbReference type="Pfam" id="PF00881"/>
    </source>
</evidence>
<dbReference type="GO" id="GO:0016491">
    <property type="term" value="F:oxidoreductase activity"/>
    <property type="evidence" value="ECO:0007669"/>
    <property type="project" value="InterPro"/>
</dbReference>
<sequence>MCYNYYTRFKDISYLCSPFFILSSDQINSIQVRRTKREFSKQPISLMDFTKVLFYSSFVTGRLDEFMFYPKANLTPYASSGAIDSMYLFVTVLNVEELEAGIYLYNNLDNSLYIIKDNFSKEEYNFITANEHFCYGSSFNIYIVGDMSIKGMKYQDRAYRFLNIEAGHLAQNICLICEGLGIGVISSGGFYDDIFLEYINIDIGEKYLLYELILGMI</sequence>
<dbReference type="InterPro" id="IPR029479">
    <property type="entry name" value="Nitroreductase"/>
</dbReference>